<keyword evidence="4 5" id="KW-0067">ATP-binding</keyword>
<evidence type="ECO:0000313" key="8">
    <source>
        <dbReference type="EMBL" id="ANZ74167.1"/>
    </source>
</evidence>
<dbReference type="Proteomes" id="UP000094565">
    <property type="component" value="Chromosome 1"/>
</dbReference>
<comment type="catalytic activity">
    <reaction evidence="5 6">
        <text>adenosine(37) in tRNA + dimethylallyl diphosphate = N(6)-dimethylallyladenosine(37) in tRNA + diphosphate</text>
        <dbReference type="Rhea" id="RHEA:26482"/>
        <dbReference type="Rhea" id="RHEA-COMP:10162"/>
        <dbReference type="Rhea" id="RHEA-COMP:10375"/>
        <dbReference type="ChEBI" id="CHEBI:33019"/>
        <dbReference type="ChEBI" id="CHEBI:57623"/>
        <dbReference type="ChEBI" id="CHEBI:74411"/>
        <dbReference type="ChEBI" id="CHEBI:74415"/>
        <dbReference type="EC" id="2.5.1.75"/>
    </reaction>
</comment>
<dbReference type="Gene3D" id="1.10.20.140">
    <property type="match status" value="1"/>
</dbReference>
<dbReference type="InterPro" id="IPR030666">
    <property type="entry name" value="IPP_transferase_euk"/>
</dbReference>
<sequence>MLRLWKMLTRKSIINIIGTTGVGKSQLSIELAKRFNGEVINTDSMQMYKGLDIITNKHPIEEREGIPHHVMNHVDWKDEYFLHTFEREALKAIEDIHSRGKIPILVGGTHYYLQSILFHNKVIKTGGSAKDEETSSTLTPHEREMIEGPPEELIGHLKKLDPIVAEKFHPNDHRRIKRALEIYILTKKPASEYYDRQREEERQQSSLRFNTLNFWLYADQTVLDARLDSRVDNMLAEGGLDEIQRLYEYYRSLDPQPNMQHGVWQVIGFKEFITWLNEPSEEGLQAAVEQMKLRTRQYARRQVKWIKRVLANELLKEKAHGYPNGGQIYLLEATDLDQWKENVNSRALEITDDFLKFRNIKQPFTPGHLIDLLPQEAFSSEKERKKWKHYECDTCRDADGNKIIFVGDQYEIHLASRRHRSALNKLKKKHEREHYIIGKDSMKKTKCDEQKSNQI</sequence>
<evidence type="ECO:0000256" key="6">
    <source>
        <dbReference type="RuleBase" id="RU003783"/>
    </source>
</evidence>
<keyword evidence="5" id="KW-0963">Cytoplasm</keyword>
<evidence type="ECO:0000256" key="5">
    <source>
        <dbReference type="PIRNR" id="PIRNR039110"/>
    </source>
</evidence>
<evidence type="ECO:0000256" key="2">
    <source>
        <dbReference type="ARBA" id="ARBA00022679"/>
    </source>
</evidence>
<evidence type="ECO:0000256" key="1">
    <source>
        <dbReference type="ARBA" id="ARBA00005842"/>
    </source>
</evidence>
<comment type="function">
    <text evidence="5">Catalyzes the transfer of a dimethylallyl group onto the adenine at position 37.</text>
</comment>
<organism evidence="8 9">
    <name type="scientific">Komagataella pastoris</name>
    <name type="common">Yeast</name>
    <name type="synonym">Pichia pastoris</name>
    <dbReference type="NCBI Taxonomy" id="4922"/>
    <lineage>
        <taxon>Eukaryota</taxon>
        <taxon>Fungi</taxon>
        <taxon>Dikarya</taxon>
        <taxon>Ascomycota</taxon>
        <taxon>Saccharomycotina</taxon>
        <taxon>Pichiomycetes</taxon>
        <taxon>Pichiales</taxon>
        <taxon>Pichiaceae</taxon>
        <taxon>Komagataella</taxon>
    </lineage>
</organism>
<accession>A0A1B2J805</accession>
<evidence type="ECO:0000256" key="7">
    <source>
        <dbReference type="RuleBase" id="RU003785"/>
    </source>
</evidence>
<dbReference type="InterPro" id="IPR018022">
    <property type="entry name" value="IPT"/>
</dbReference>
<proteinExistence type="inferred from homology"/>
<dbReference type="GO" id="GO:0006400">
    <property type="term" value="P:tRNA modification"/>
    <property type="evidence" value="ECO:0007669"/>
    <property type="project" value="TreeGrafter"/>
</dbReference>
<evidence type="ECO:0000313" key="9">
    <source>
        <dbReference type="Proteomes" id="UP000094565"/>
    </source>
</evidence>
<dbReference type="InterPro" id="IPR027417">
    <property type="entry name" value="P-loop_NTPase"/>
</dbReference>
<dbReference type="Gene3D" id="3.40.50.300">
    <property type="entry name" value="P-loop containing nucleotide triphosphate hydrolases"/>
    <property type="match status" value="1"/>
</dbReference>
<dbReference type="Gene3D" id="3.30.160.60">
    <property type="entry name" value="Classic Zinc Finger"/>
    <property type="match status" value="1"/>
</dbReference>
<dbReference type="EMBL" id="CP014584">
    <property type="protein sequence ID" value="ANZ74167.1"/>
    <property type="molecule type" value="Genomic_DNA"/>
</dbReference>
<dbReference type="Pfam" id="PF01715">
    <property type="entry name" value="IPPT"/>
    <property type="match status" value="1"/>
</dbReference>
<dbReference type="GO" id="GO:0005524">
    <property type="term" value="F:ATP binding"/>
    <property type="evidence" value="ECO:0007669"/>
    <property type="project" value="UniProtKB-UniRule"/>
</dbReference>
<evidence type="ECO:0000256" key="4">
    <source>
        <dbReference type="ARBA" id="ARBA00022840"/>
    </source>
</evidence>
<dbReference type="PANTHER" id="PTHR11088">
    <property type="entry name" value="TRNA DIMETHYLALLYLTRANSFERASE"/>
    <property type="match status" value="1"/>
</dbReference>
<reference evidence="8 9" key="1">
    <citation type="submission" date="2016-02" db="EMBL/GenBank/DDBJ databases">
        <title>Comparative genomic and transcriptomic foundation for Pichia pastoris.</title>
        <authorList>
            <person name="Love K.R."/>
            <person name="Shah K.A."/>
            <person name="Whittaker C.A."/>
            <person name="Wu J."/>
            <person name="Bartlett M.C."/>
            <person name="Ma D."/>
            <person name="Leeson R.L."/>
            <person name="Priest M."/>
            <person name="Young S.K."/>
            <person name="Love J.C."/>
        </authorList>
    </citation>
    <scope>NUCLEOTIDE SEQUENCE [LARGE SCALE GENOMIC DNA]</scope>
    <source>
        <strain evidence="8 9">ATCC 28485</strain>
    </source>
</reference>
<dbReference type="PIRSF" id="PIRSF039110">
    <property type="entry name" value="IPP_transferase"/>
    <property type="match status" value="1"/>
</dbReference>
<dbReference type="AlphaFoldDB" id="A0A1B2J805"/>
<gene>
    <name evidence="8" type="primary">MOD5</name>
    <name evidence="8" type="ORF">ATY40_BA7501673</name>
</gene>
<dbReference type="EC" id="2.5.1.75" evidence="5 6"/>
<keyword evidence="5 6" id="KW-0819">tRNA processing</keyword>
<name>A0A1B2J805_PICPA</name>
<evidence type="ECO:0000256" key="3">
    <source>
        <dbReference type="ARBA" id="ARBA00022741"/>
    </source>
</evidence>
<protein>
    <recommendedName>
        <fullName evidence="5 6">tRNA dimethylallyltransferase</fullName>
        <ecNumber evidence="5 6">2.5.1.75</ecNumber>
    </recommendedName>
</protein>
<dbReference type="OrthoDB" id="775260at2759"/>
<dbReference type="SUPFAM" id="SSF52540">
    <property type="entry name" value="P-loop containing nucleoside triphosphate hydrolases"/>
    <property type="match status" value="2"/>
</dbReference>
<keyword evidence="3 5" id="KW-0547">Nucleotide-binding</keyword>
<dbReference type="GO" id="GO:0005739">
    <property type="term" value="C:mitochondrion"/>
    <property type="evidence" value="ECO:0007669"/>
    <property type="project" value="TreeGrafter"/>
</dbReference>
<keyword evidence="2 5" id="KW-0808">Transferase</keyword>
<comment type="similarity">
    <text evidence="1 5 7">Belongs to the IPP transferase family.</text>
</comment>
<dbReference type="InterPro" id="IPR039657">
    <property type="entry name" value="Dimethylallyltransferase"/>
</dbReference>
<dbReference type="NCBIfam" id="TIGR00174">
    <property type="entry name" value="miaA"/>
    <property type="match status" value="1"/>
</dbReference>
<keyword evidence="9" id="KW-1185">Reference proteome</keyword>
<dbReference type="PANTHER" id="PTHR11088:SF89">
    <property type="entry name" value="TRNA DIMETHYLALLYLTRANSFERASE"/>
    <property type="match status" value="1"/>
</dbReference>
<dbReference type="GO" id="GO:0052381">
    <property type="term" value="F:tRNA dimethylallyltransferase activity"/>
    <property type="evidence" value="ECO:0007669"/>
    <property type="project" value="UniProtKB-UniRule"/>
</dbReference>
<dbReference type="HAMAP" id="MF_00185">
    <property type="entry name" value="IPP_trans"/>
    <property type="match status" value="1"/>
</dbReference>